<dbReference type="AlphaFoldDB" id="A0A1H9EZR3"/>
<protein>
    <submittedName>
        <fullName evidence="2">Haloacid Dehalogenase superfamily, subfamily IB, phosphoserine phosphatase-like/2,3-diketo-5-methylthio-1-phosphopentane phosphatase</fullName>
    </submittedName>
</protein>
<dbReference type="InterPro" id="IPR006384">
    <property type="entry name" value="HAD_hydro_PyrdxlP_Pase-like"/>
</dbReference>
<dbReference type="InterPro" id="IPR023214">
    <property type="entry name" value="HAD_sf"/>
</dbReference>
<dbReference type="InterPro" id="IPR036412">
    <property type="entry name" value="HAD-like_sf"/>
</dbReference>
<evidence type="ECO:0000313" key="3">
    <source>
        <dbReference type="Proteomes" id="UP000199233"/>
    </source>
</evidence>
<dbReference type="Gene3D" id="3.40.50.1000">
    <property type="entry name" value="HAD superfamily/HAD-like"/>
    <property type="match status" value="1"/>
</dbReference>
<dbReference type="OrthoDB" id="9804940at2"/>
<evidence type="ECO:0000313" key="2">
    <source>
        <dbReference type="EMBL" id="SEQ31131.1"/>
    </source>
</evidence>
<dbReference type="NCBIfam" id="TIGR01488">
    <property type="entry name" value="HAD-SF-IB"/>
    <property type="match status" value="1"/>
</dbReference>
<organism evidence="2 3">
    <name type="scientific">Solimonas aquatica</name>
    <dbReference type="NCBI Taxonomy" id="489703"/>
    <lineage>
        <taxon>Bacteria</taxon>
        <taxon>Pseudomonadati</taxon>
        <taxon>Pseudomonadota</taxon>
        <taxon>Gammaproteobacteria</taxon>
        <taxon>Nevskiales</taxon>
        <taxon>Nevskiaceae</taxon>
        <taxon>Solimonas</taxon>
    </lineage>
</organism>
<dbReference type="NCBIfam" id="TIGR01489">
    <property type="entry name" value="DKMTPPase-SF"/>
    <property type="match status" value="1"/>
</dbReference>
<dbReference type="InterPro" id="IPR050582">
    <property type="entry name" value="HAD-like_SerB"/>
</dbReference>
<evidence type="ECO:0000256" key="1">
    <source>
        <dbReference type="ARBA" id="ARBA00022801"/>
    </source>
</evidence>
<accession>A0A1H9EZR3</accession>
<dbReference type="EMBL" id="FOFS01000005">
    <property type="protein sequence ID" value="SEQ31131.1"/>
    <property type="molecule type" value="Genomic_DNA"/>
</dbReference>
<dbReference type="SUPFAM" id="SSF56784">
    <property type="entry name" value="HAD-like"/>
    <property type="match status" value="1"/>
</dbReference>
<sequence length="251" mass="28399">MADSTRLEPSTLWRHARAQERWSVICDFDGTIATIDVTDELLARFAAPEWRALEQQWQDGAISARDCMAAQVRLLRAARADLYAQLTRVHLDPGFAGFVAECHSRALPLSIVSDGLDLAIRRVLAHHRLPRLPIYANRLLATDREHYRLEFPHARPGCSAGSGVCKCAVAQAQGANRVLLIGDGRSDFCLAARADFVFAKGRLAEHCEQRQIPHRRFLQFSQLHYLLSELLDHPHHHRRAAKAQPLYYRSL</sequence>
<name>A0A1H9EZR3_9GAMM</name>
<dbReference type="Gene3D" id="3.90.1470.20">
    <property type="match status" value="1"/>
</dbReference>
<dbReference type="GO" id="GO:0000287">
    <property type="term" value="F:magnesium ion binding"/>
    <property type="evidence" value="ECO:0007669"/>
    <property type="project" value="TreeGrafter"/>
</dbReference>
<dbReference type="PANTHER" id="PTHR43344">
    <property type="entry name" value="PHOSPHOSERINE PHOSPHATASE"/>
    <property type="match status" value="1"/>
</dbReference>
<keyword evidence="1" id="KW-0378">Hydrolase</keyword>
<dbReference type="PANTHER" id="PTHR43344:SF21">
    <property type="entry name" value="POLYOL PHOSPHATE PHOSPHATASE PYP1"/>
    <property type="match status" value="1"/>
</dbReference>
<gene>
    <name evidence="2" type="ORF">SAMN04488038_105212</name>
</gene>
<dbReference type="Proteomes" id="UP000199233">
    <property type="component" value="Unassembled WGS sequence"/>
</dbReference>
<proteinExistence type="predicted"/>
<keyword evidence="3" id="KW-1185">Reference proteome</keyword>
<dbReference type="GO" id="GO:0036424">
    <property type="term" value="F:L-phosphoserine phosphatase activity"/>
    <property type="evidence" value="ECO:0007669"/>
    <property type="project" value="TreeGrafter"/>
</dbReference>
<dbReference type="Pfam" id="PF12710">
    <property type="entry name" value="HAD"/>
    <property type="match status" value="1"/>
</dbReference>
<dbReference type="GO" id="GO:0006564">
    <property type="term" value="P:L-serine biosynthetic process"/>
    <property type="evidence" value="ECO:0007669"/>
    <property type="project" value="TreeGrafter"/>
</dbReference>
<dbReference type="GO" id="GO:0005737">
    <property type="term" value="C:cytoplasm"/>
    <property type="evidence" value="ECO:0007669"/>
    <property type="project" value="TreeGrafter"/>
</dbReference>
<dbReference type="RefSeq" id="WP_093284337.1">
    <property type="nucleotide sequence ID" value="NZ_FOFS01000005.1"/>
</dbReference>
<dbReference type="STRING" id="489703.SAMN04488038_105212"/>
<reference evidence="2 3" key="1">
    <citation type="submission" date="2016-10" db="EMBL/GenBank/DDBJ databases">
        <authorList>
            <person name="de Groot N.N."/>
        </authorList>
    </citation>
    <scope>NUCLEOTIDE SEQUENCE [LARGE SCALE GENOMIC DNA]</scope>
    <source>
        <strain evidence="2 3">DSM 25927</strain>
    </source>
</reference>